<gene>
    <name evidence="3" type="ORF">AWB79_06964</name>
</gene>
<proteinExistence type="predicted"/>
<reference evidence="3" key="1">
    <citation type="submission" date="2016-01" db="EMBL/GenBank/DDBJ databases">
        <authorList>
            <person name="Peeters C."/>
        </authorList>
    </citation>
    <scope>NUCLEOTIDE SEQUENCE</scope>
    <source>
        <strain evidence="3">LMG 29322</strain>
    </source>
</reference>
<name>A0A158DH23_9BURK</name>
<dbReference type="RefSeq" id="WP_061171973.1">
    <property type="nucleotide sequence ID" value="NZ_FCOA02000043.1"/>
</dbReference>
<dbReference type="STRING" id="1777140.AWB79_06964"/>
<keyword evidence="1" id="KW-0732">Signal</keyword>
<dbReference type="Pfam" id="PF13924">
    <property type="entry name" value="Lipocalin_5"/>
    <property type="match status" value="1"/>
</dbReference>
<organism evidence="3 4">
    <name type="scientific">Caballeronia hypogeia</name>
    <dbReference type="NCBI Taxonomy" id="1777140"/>
    <lineage>
        <taxon>Bacteria</taxon>
        <taxon>Pseudomonadati</taxon>
        <taxon>Pseudomonadota</taxon>
        <taxon>Betaproteobacteria</taxon>
        <taxon>Burkholderiales</taxon>
        <taxon>Burkholderiaceae</taxon>
        <taxon>Caballeronia</taxon>
    </lineage>
</organism>
<evidence type="ECO:0000259" key="2">
    <source>
        <dbReference type="Pfam" id="PF13924"/>
    </source>
</evidence>
<dbReference type="Proteomes" id="UP000054851">
    <property type="component" value="Unassembled WGS sequence"/>
</dbReference>
<protein>
    <recommendedName>
        <fullName evidence="2">Lipocalin-like domain-containing protein</fullName>
    </recommendedName>
</protein>
<dbReference type="InterPro" id="IPR024311">
    <property type="entry name" value="Lipocalin-like"/>
</dbReference>
<dbReference type="PROSITE" id="PS51257">
    <property type="entry name" value="PROKAR_LIPOPROTEIN"/>
    <property type="match status" value="1"/>
</dbReference>
<dbReference type="OrthoDB" id="118834at2"/>
<sequence>MKQAILFRSSTIVLLSGTLISCSHVAVQPDTLKEQVVGTWAYVSVDTVRPDGSRQPMYGTSPQGLAVFDEAGHYILMTSRADIPKFRSANRLEGTAEENRIVVQGMIAHFGTYTVNETDNTITFHVTASSFPNWNGVEQKRPFTVNAEQLTWTTPASGGGTAEVILHRLK</sequence>
<dbReference type="AlphaFoldDB" id="A0A158DH23"/>
<comment type="caution">
    <text evidence="3">The sequence shown here is derived from an EMBL/GenBank/DDBJ whole genome shotgun (WGS) entry which is preliminary data.</text>
</comment>
<evidence type="ECO:0000313" key="4">
    <source>
        <dbReference type="Proteomes" id="UP000054851"/>
    </source>
</evidence>
<keyword evidence="4" id="KW-1185">Reference proteome</keyword>
<dbReference type="EMBL" id="FCOA02000043">
    <property type="protein sequence ID" value="SAK93546.1"/>
    <property type="molecule type" value="Genomic_DNA"/>
</dbReference>
<evidence type="ECO:0000313" key="3">
    <source>
        <dbReference type="EMBL" id="SAK93546.1"/>
    </source>
</evidence>
<feature type="domain" description="Lipocalin-like" evidence="2">
    <location>
        <begin position="37"/>
        <end position="154"/>
    </location>
</feature>
<feature type="signal peptide" evidence="1">
    <location>
        <begin position="1"/>
        <end position="25"/>
    </location>
</feature>
<evidence type="ECO:0000256" key="1">
    <source>
        <dbReference type="SAM" id="SignalP"/>
    </source>
</evidence>
<accession>A0A158DH23</accession>
<feature type="chain" id="PRO_5007624131" description="Lipocalin-like domain-containing protein" evidence="1">
    <location>
        <begin position="26"/>
        <end position="170"/>
    </location>
</feature>